<gene>
    <name evidence="1" type="ORF">N657DRAFT_636707</name>
</gene>
<keyword evidence="2" id="KW-1185">Reference proteome</keyword>
<dbReference type="GeneID" id="87828222"/>
<dbReference type="RefSeq" id="XP_062644018.1">
    <property type="nucleotide sequence ID" value="XM_062791453.1"/>
</dbReference>
<proteinExistence type="predicted"/>
<evidence type="ECO:0000313" key="1">
    <source>
        <dbReference type="EMBL" id="KAK4120247.1"/>
    </source>
</evidence>
<dbReference type="AlphaFoldDB" id="A0AAN6Z0A2"/>
<reference evidence="1" key="1">
    <citation type="journal article" date="2023" name="Mol. Phylogenet. Evol.">
        <title>Genome-scale phylogeny and comparative genomics of the fungal order Sordariales.</title>
        <authorList>
            <person name="Hensen N."/>
            <person name="Bonometti L."/>
            <person name="Westerberg I."/>
            <person name="Brannstrom I.O."/>
            <person name="Guillou S."/>
            <person name="Cros-Aarteil S."/>
            <person name="Calhoun S."/>
            <person name="Haridas S."/>
            <person name="Kuo A."/>
            <person name="Mondo S."/>
            <person name="Pangilinan J."/>
            <person name="Riley R."/>
            <person name="LaButti K."/>
            <person name="Andreopoulos B."/>
            <person name="Lipzen A."/>
            <person name="Chen C."/>
            <person name="Yan M."/>
            <person name="Daum C."/>
            <person name="Ng V."/>
            <person name="Clum A."/>
            <person name="Steindorff A."/>
            <person name="Ohm R.A."/>
            <person name="Martin F."/>
            <person name="Silar P."/>
            <person name="Natvig D.O."/>
            <person name="Lalanne C."/>
            <person name="Gautier V."/>
            <person name="Ament-Velasquez S.L."/>
            <person name="Kruys A."/>
            <person name="Hutchinson M.I."/>
            <person name="Powell A.J."/>
            <person name="Barry K."/>
            <person name="Miller A.N."/>
            <person name="Grigoriev I.V."/>
            <person name="Debuchy R."/>
            <person name="Gladieux P."/>
            <person name="Hiltunen Thoren M."/>
            <person name="Johannesson H."/>
        </authorList>
    </citation>
    <scope>NUCLEOTIDE SEQUENCE</scope>
    <source>
        <strain evidence="1">CBS 731.68</strain>
    </source>
</reference>
<reference evidence="1" key="2">
    <citation type="submission" date="2023-05" db="EMBL/GenBank/DDBJ databases">
        <authorList>
            <consortium name="Lawrence Berkeley National Laboratory"/>
            <person name="Steindorff A."/>
            <person name="Hensen N."/>
            <person name="Bonometti L."/>
            <person name="Westerberg I."/>
            <person name="Brannstrom I.O."/>
            <person name="Guillou S."/>
            <person name="Cros-Aarteil S."/>
            <person name="Calhoun S."/>
            <person name="Haridas S."/>
            <person name="Kuo A."/>
            <person name="Mondo S."/>
            <person name="Pangilinan J."/>
            <person name="Riley R."/>
            <person name="Labutti K."/>
            <person name="Andreopoulos B."/>
            <person name="Lipzen A."/>
            <person name="Chen C."/>
            <person name="Yanf M."/>
            <person name="Daum C."/>
            <person name="Ng V."/>
            <person name="Clum A."/>
            <person name="Ohm R."/>
            <person name="Martin F."/>
            <person name="Silar P."/>
            <person name="Natvig D."/>
            <person name="Lalanne C."/>
            <person name="Gautier V."/>
            <person name="Ament-Velasquez S.L."/>
            <person name="Kruys A."/>
            <person name="Hutchinson M.I."/>
            <person name="Powell A.J."/>
            <person name="Barry K."/>
            <person name="Miller A.N."/>
            <person name="Grigoriev I.V."/>
            <person name="Debuchy R."/>
            <person name="Gladieux P."/>
            <person name="Thoren M.H."/>
            <person name="Johannesson H."/>
        </authorList>
    </citation>
    <scope>NUCLEOTIDE SEQUENCE</scope>
    <source>
        <strain evidence="1">CBS 731.68</strain>
    </source>
</reference>
<accession>A0AAN6Z0A2</accession>
<sequence length="127" mass="14228">MQSLFKLQVVAQLGELGLWFSWYSFLGFALPGSLTPPPEEGNRERLKTVEVCDKVYGHRNVSYLLTPNGLAVIDGDVIYGTEQELLAKQPKNGSSQCALDPRTFSVRQDSAWPGRIIRYKLEHASTE</sequence>
<evidence type="ECO:0000313" key="2">
    <source>
        <dbReference type="Proteomes" id="UP001302602"/>
    </source>
</evidence>
<dbReference type="Proteomes" id="UP001302602">
    <property type="component" value="Unassembled WGS sequence"/>
</dbReference>
<name>A0AAN6Z0A2_9PEZI</name>
<organism evidence="1 2">
    <name type="scientific">Parathielavia appendiculata</name>
    <dbReference type="NCBI Taxonomy" id="2587402"/>
    <lineage>
        <taxon>Eukaryota</taxon>
        <taxon>Fungi</taxon>
        <taxon>Dikarya</taxon>
        <taxon>Ascomycota</taxon>
        <taxon>Pezizomycotina</taxon>
        <taxon>Sordariomycetes</taxon>
        <taxon>Sordariomycetidae</taxon>
        <taxon>Sordariales</taxon>
        <taxon>Chaetomiaceae</taxon>
        <taxon>Parathielavia</taxon>
    </lineage>
</organism>
<comment type="caution">
    <text evidence="1">The sequence shown here is derived from an EMBL/GenBank/DDBJ whole genome shotgun (WGS) entry which is preliminary data.</text>
</comment>
<protein>
    <submittedName>
        <fullName evidence="1">Uncharacterized protein</fullName>
    </submittedName>
</protein>
<dbReference type="EMBL" id="MU853240">
    <property type="protein sequence ID" value="KAK4120247.1"/>
    <property type="molecule type" value="Genomic_DNA"/>
</dbReference>